<evidence type="ECO:0000313" key="3">
    <source>
        <dbReference type="Proteomes" id="UP000231632"/>
    </source>
</evidence>
<dbReference type="Gene3D" id="1.10.3680.10">
    <property type="entry name" value="TerB-like"/>
    <property type="match status" value="1"/>
</dbReference>
<dbReference type="STRING" id="1921010.MMIC_P1978"/>
<dbReference type="AlphaFoldDB" id="A0A1L8CQ98"/>
<dbReference type="CDD" id="cd07313">
    <property type="entry name" value="terB_like_2"/>
    <property type="match status" value="1"/>
</dbReference>
<accession>A0A1L8CQ98</accession>
<dbReference type="Pfam" id="PF05099">
    <property type="entry name" value="TerB"/>
    <property type="match status" value="1"/>
</dbReference>
<evidence type="ECO:0000259" key="1">
    <source>
        <dbReference type="Pfam" id="PF05099"/>
    </source>
</evidence>
<feature type="domain" description="Co-chaperone DjlA N-terminal" evidence="1">
    <location>
        <begin position="52"/>
        <end position="167"/>
    </location>
</feature>
<dbReference type="SUPFAM" id="SSF158682">
    <property type="entry name" value="TerB-like"/>
    <property type="match status" value="1"/>
</dbReference>
<dbReference type="InterPro" id="IPR007791">
    <property type="entry name" value="DjlA_N"/>
</dbReference>
<evidence type="ECO:0000313" key="2">
    <source>
        <dbReference type="EMBL" id="GAV20999.1"/>
    </source>
</evidence>
<dbReference type="Proteomes" id="UP000231632">
    <property type="component" value="Unassembled WGS sequence"/>
</dbReference>
<comment type="caution">
    <text evidence="2">The sequence shown here is derived from an EMBL/GenBank/DDBJ whole genome shotgun (WGS) entry which is preliminary data.</text>
</comment>
<protein>
    <submittedName>
        <fullName evidence="2">Tellurite resistance protein TerB</fullName>
    </submittedName>
</protein>
<dbReference type="InterPro" id="IPR029024">
    <property type="entry name" value="TerB-like"/>
</dbReference>
<name>A0A1L8CQ98_9PROT</name>
<dbReference type="OrthoDB" id="5294347at2"/>
<keyword evidence="3" id="KW-1185">Reference proteome</keyword>
<proteinExistence type="predicted"/>
<dbReference type="EMBL" id="BDFD01000019">
    <property type="protein sequence ID" value="GAV20999.1"/>
    <property type="molecule type" value="Genomic_DNA"/>
</dbReference>
<sequence>MHFESGTEFALVDTVILRQGKSPPNCEVVMLKTMQGWWRREEGAQQKPELTLAITKLMVGMMSMDGKIDENERGEIILMLADQFGLTADESESLIEQATDKERTDLCFAAVVEQVSEHFNVDERAAILAKLWRVAMADGDIDFLEEQYINRLSGLLSVPASALAEMKSRQEELFPDLNQSKRFQHPNPVIT</sequence>
<gene>
    <name evidence="2" type="ORF">MMIC_P1978</name>
</gene>
<organism evidence="2 3">
    <name type="scientific">Mariprofundus micogutta</name>
    <dbReference type="NCBI Taxonomy" id="1921010"/>
    <lineage>
        <taxon>Bacteria</taxon>
        <taxon>Pseudomonadati</taxon>
        <taxon>Pseudomonadota</taxon>
        <taxon>Candidatius Mariprofundia</taxon>
        <taxon>Mariprofundales</taxon>
        <taxon>Mariprofundaceae</taxon>
        <taxon>Mariprofundus</taxon>
    </lineage>
</organism>
<reference evidence="2 3" key="1">
    <citation type="journal article" date="2017" name="Arch. Microbiol.">
        <title>Mariprofundus micogutta sp. nov., a novel iron-oxidizing zetaproteobacterium isolated from a deep-sea hydrothermal field at the Bayonnaise knoll of the Izu-Ogasawara arc, and a description of Mariprofundales ord. nov. and Zetaproteobacteria classis nov.</title>
        <authorList>
            <person name="Makita H."/>
            <person name="Tanaka E."/>
            <person name="Mitsunobu S."/>
            <person name="Miyazaki M."/>
            <person name="Nunoura T."/>
            <person name="Uematsu K."/>
            <person name="Takaki Y."/>
            <person name="Nishi S."/>
            <person name="Shimamura S."/>
            <person name="Takai K."/>
        </authorList>
    </citation>
    <scope>NUCLEOTIDE SEQUENCE [LARGE SCALE GENOMIC DNA]</scope>
    <source>
        <strain evidence="2 3">ET2</strain>
    </source>
</reference>